<dbReference type="EMBL" id="AB031211">
    <property type="protein sequence ID" value="BAA90845.1"/>
    <property type="molecule type" value="Genomic_DNA"/>
</dbReference>
<name>Q9LC99_ALKHA</name>
<organism evidence="1">
    <name type="scientific">Halalkalibacterium halodurans</name>
    <name type="common">Bacillus halodurans</name>
    <dbReference type="NCBI Taxonomy" id="86665"/>
    <lineage>
        <taxon>Bacteria</taxon>
        <taxon>Bacillati</taxon>
        <taxon>Bacillota</taxon>
        <taxon>Bacilli</taxon>
        <taxon>Bacillales</taxon>
        <taxon>Bacillaceae</taxon>
        <taxon>Halalkalibacterium (ex Joshi et al. 2022)</taxon>
    </lineage>
</organism>
<feature type="non-terminal residue" evidence="1">
    <location>
        <position position="1"/>
    </location>
</feature>
<reference evidence="1" key="1">
    <citation type="journal article" date="2000" name="Extremophiles">
        <title>Characterization and comparative study of the rrn operons of alkaliphilic Bacillus halodurans C-125.</title>
        <authorList>
            <person name="Nakasone K."/>
            <person name="Masui N."/>
            <person name="Takaki Y."/>
            <person name="Sasaki R."/>
            <person name="Maeno G."/>
            <person name="Sakiyama T."/>
            <person name="Hirama C."/>
            <person name="Fuji F."/>
            <person name="Takami H."/>
        </authorList>
    </citation>
    <scope>NUCLEOTIDE SEQUENCE</scope>
    <source>
        <strain evidence="1">C-125</strain>
    </source>
</reference>
<proteinExistence type="predicted"/>
<dbReference type="AlphaFoldDB" id="Q9LC99"/>
<protein>
    <submittedName>
        <fullName evidence="1">Uncharacterized protein</fullName>
    </submittedName>
</protein>
<sequence>LLPLEFLVLVWLFTYLKSITRLDCAFCLAASLGSPFLSYGGLLPRRFALSFLTMFTKRMGSSRRGDMTLFFVVFSWCIHRLFSDDSAPSDQRSSAPFLLQMTGELFCQLRSFPPVTYVDIRSVRLSLASANLLVLLVETILLFDNRVGGGDEPPTSHTTVRTVPYTAVSLKSNVLFDTSRLDS</sequence>
<evidence type="ECO:0000313" key="1">
    <source>
        <dbReference type="EMBL" id="BAA90845.1"/>
    </source>
</evidence>
<accession>Q9LC99</accession>